<dbReference type="InterPro" id="IPR016181">
    <property type="entry name" value="Acyl_CoA_acyltransferase"/>
</dbReference>
<dbReference type="PANTHER" id="PTHR45910:SF1">
    <property type="entry name" value="N-ALPHA-ACETYLTRANSFERASE 20"/>
    <property type="match status" value="1"/>
</dbReference>
<dbReference type="OrthoDB" id="10264728at2759"/>
<dbReference type="SUPFAM" id="SSF55729">
    <property type="entry name" value="Acyl-CoA N-acyltransferases (Nat)"/>
    <property type="match status" value="1"/>
</dbReference>
<evidence type="ECO:0000256" key="2">
    <source>
        <dbReference type="ARBA" id="ARBA00023315"/>
    </source>
</evidence>
<feature type="domain" description="N-acetyltransferase" evidence="3">
    <location>
        <begin position="2"/>
        <end position="179"/>
    </location>
</feature>
<keyword evidence="5" id="KW-1185">Reference proteome</keyword>
<dbReference type="AlphaFoldDB" id="A0A1W0E523"/>
<proteinExistence type="predicted"/>
<reference evidence="4 5" key="1">
    <citation type="journal article" date="2017" name="Environ. Microbiol.">
        <title>Decay of the glycolytic pathway and adaptation to intranuclear parasitism within Enterocytozoonidae microsporidia.</title>
        <authorList>
            <person name="Wiredu Boakye D."/>
            <person name="Jaroenlak P."/>
            <person name="Prachumwat A."/>
            <person name="Williams T.A."/>
            <person name="Bateman K.S."/>
            <person name="Itsathitphaisarn O."/>
            <person name="Sritunyalucksana K."/>
            <person name="Paszkiewicz K.H."/>
            <person name="Moore K.A."/>
            <person name="Stentiford G.D."/>
            <person name="Williams B.A."/>
        </authorList>
    </citation>
    <scope>NUCLEOTIDE SEQUENCE [LARGE SCALE GENOMIC DNA]</scope>
    <source>
        <strain evidence="4 5">TH1</strain>
    </source>
</reference>
<dbReference type="InterPro" id="IPR051646">
    <property type="entry name" value="NatB_acetyltransferase_subunit"/>
</dbReference>
<evidence type="ECO:0000256" key="1">
    <source>
        <dbReference type="ARBA" id="ARBA00022679"/>
    </source>
</evidence>
<organism evidence="4 5">
    <name type="scientific">Ecytonucleospora hepatopenaei</name>
    <dbReference type="NCBI Taxonomy" id="646526"/>
    <lineage>
        <taxon>Eukaryota</taxon>
        <taxon>Fungi</taxon>
        <taxon>Fungi incertae sedis</taxon>
        <taxon>Microsporidia</taxon>
        <taxon>Enterocytozoonidae</taxon>
        <taxon>Ecytonucleospora</taxon>
    </lineage>
</organism>
<keyword evidence="2" id="KW-0012">Acyltransferase</keyword>
<dbReference type="PROSITE" id="PS51186">
    <property type="entry name" value="GNAT"/>
    <property type="match status" value="1"/>
</dbReference>
<dbReference type="InterPro" id="IPR000182">
    <property type="entry name" value="GNAT_dom"/>
</dbReference>
<dbReference type="GO" id="GO:0031416">
    <property type="term" value="C:NatB complex"/>
    <property type="evidence" value="ECO:0007669"/>
    <property type="project" value="TreeGrafter"/>
</dbReference>
<comment type="caution">
    <text evidence="4">The sequence shown here is derived from an EMBL/GenBank/DDBJ whole genome shotgun (WGS) entry which is preliminary data.</text>
</comment>
<keyword evidence="1" id="KW-0808">Transferase</keyword>
<sequence>MFTFDKFLPENIFQMDMCNLDGFTENFTLDYYLEHMLHNKNIPFYCTKIFDCNFSGGLEYVNNLTNSSNTIYGYIFGYKTTKHLSLEDDREYSTKQYKLKGHQIFSLSVSFITRRTGIGSELLKFMHYLEGDFLKLFVREDNQNAICFYYKHGFEIRRKIYGYYDSPNADALEMVKVKDGAIKSERNIYSHQMNDSD</sequence>
<name>A0A1W0E523_9MICR</name>
<dbReference type="EMBL" id="MNPJ01000020">
    <property type="protein sequence ID" value="OQS54334.1"/>
    <property type="molecule type" value="Genomic_DNA"/>
</dbReference>
<dbReference type="Pfam" id="PF00583">
    <property type="entry name" value="Acetyltransf_1"/>
    <property type="match status" value="1"/>
</dbReference>
<evidence type="ECO:0000259" key="3">
    <source>
        <dbReference type="PROSITE" id="PS51186"/>
    </source>
</evidence>
<gene>
    <name evidence="4" type="primary">naa20</name>
    <name evidence="4" type="ORF">EHP00_1039</name>
</gene>
<evidence type="ECO:0000313" key="5">
    <source>
        <dbReference type="Proteomes" id="UP000192758"/>
    </source>
</evidence>
<dbReference type="PANTHER" id="PTHR45910">
    <property type="entry name" value="N-ALPHA-ACETYLTRANSFERASE 20"/>
    <property type="match status" value="1"/>
</dbReference>
<protein>
    <submittedName>
        <fullName evidence="4">Naa20</fullName>
    </submittedName>
</protein>
<dbReference type="Proteomes" id="UP000192758">
    <property type="component" value="Unassembled WGS sequence"/>
</dbReference>
<dbReference type="Gene3D" id="3.40.630.30">
    <property type="match status" value="1"/>
</dbReference>
<dbReference type="GO" id="GO:0004596">
    <property type="term" value="F:protein-N-terminal amino-acid acetyltransferase activity"/>
    <property type="evidence" value="ECO:0007669"/>
    <property type="project" value="TreeGrafter"/>
</dbReference>
<accession>A0A1W0E523</accession>
<dbReference type="VEuPathDB" id="MicrosporidiaDB:EHP00_1039"/>
<evidence type="ECO:0000313" key="4">
    <source>
        <dbReference type="EMBL" id="OQS54334.1"/>
    </source>
</evidence>